<dbReference type="AlphaFoldDB" id="A0A2X0KGC8"/>
<reference evidence="3" key="1">
    <citation type="submission" date="2016-10" db="EMBL/GenBank/DDBJ databases">
        <authorList>
            <person name="Jeantristanb JTB J.-T."/>
            <person name="Ricardo R."/>
        </authorList>
    </citation>
    <scope>NUCLEOTIDE SEQUENCE [LARGE SCALE GENOMIC DNA]</scope>
</reference>
<keyword evidence="1" id="KW-0472">Membrane</keyword>
<dbReference type="OrthoDB" id="2142759at2759"/>
<feature type="transmembrane region" description="Helical" evidence="1">
    <location>
        <begin position="72"/>
        <end position="95"/>
    </location>
</feature>
<protein>
    <submittedName>
        <fullName evidence="2">BZ3500_MvSof-1268-A1-R1_Chr5-2g08050 protein</fullName>
    </submittedName>
</protein>
<evidence type="ECO:0000256" key="1">
    <source>
        <dbReference type="SAM" id="Phobius"/>
    </source>
</evidence>
<name>A0A2X0KGC8_9BASI</name>
<evidence type="ECO:0000313" key="3">
    <source>
        <dbReference type="Proteomes" id="UP000249723"/>
    </source>
</evidence>
<keyword evidence="1" id="KW-0812">Transmembrane</keyword>
<organism evidence="2 3">
    <name type="scientific">Microbotryum saponariae</name>
    <dbReference type="NCBI Taxonomy" id="289078"/>
    <lineage>
        <taxon>Eukaryota</taxon>
        <taxon>Fungi</taxon>
        <taxon>Dikarya</taxon>
        <taxon>Basidiomycota</taxon>
        <taxon>Pucciniomycotina</taxon>
        <taxon>Microbotryomycetes</taxon>
        <taxon>Microbotryales</taxon>
        <taxon>Microbotryaceae</taxon>
        <taxon>Microbotryum</taxon>
    </lineage>
</organism>
<dbReference type="EMBL" id="FMWP01000018">
    <property type="protein sequence ID" value="SCZ92632.1"/>
    <property type="molecule type" value="Genomic_DNA"/>
</dbReference>
<keyword evidence="1" id="KW-1133">Transmembrane helix</keyword>
<dbReference type="Proteomes" id="UP000249723">
    <property type="component" value="Unassembled WGS sequence"/>
</dbReference>
<accession>A0A2X0KGC8</accession>
<gene>
    <name evidence="2" type="ORF">BZ3500_MVSOF-1268-A1-R1_CHR5-2G08050</name>
</gene>
<proteinExistence type="predicted"/>
<sequence length="171" mass="19042">MSCFNLVVGPIGKSKYRLPRCLTSTNSCHSTVSNSERSSEGGQVWEELGVRERYDASCGLLLDCTLHVMFDYYAWALYPLGVSTVGLSFLVFGVLGHIDATDISRLPQGGEYVVHIFNPVIESFYGARQGQVIPRSRFDSEDDSALPSDELLLWQYRQCVLLNLRGVAIPE</sequence>
<keyword evidence="3" id="KW-1185">Reference proteome</keyword>
<evidence type="ECO:0000313" key="2">
    <source>
        <dbReference type="EMBL" id="SCZ92632.1"/>
    </source>
</evidence>